<feature type="compositionally biased region" description="Basic residues" evidence="1">
    <location>
        <begin position="70"/>
        <end position="82"/>
    </location>
</feature>
<evidence type="ECO:0000256" key="1">
    <source>
        <dbReference type="SAM" id="MobiDB-lite"/>
    </source>
</evidence>
<accession>A0A0D2PFD8</accession>
<reference evidence="3" key="1">
    <citation type="submission" date="2014-04" db="EMBL/GenBank/DDBJ databases">
        <title>Evolutionary Origins and Diversification of the Mycorrhizal Mutualists.</title>
        <authorList>
            <consortium name="DOE Joint Genome Institute"/>
            <consortium name="Mycorrhizal Genomics Consortium"/>
            <person name="Kohler A."/>
            <person name="Kuo A."/>
            <person name="Nagy L.G."/>
            <person name="Floudas D."/>
            <person name="Copeland A."/>
            <person name="Barry K.W."/>
            <person name="Cichocki N."/>
            <person name="Veneault-Fourrey C."/>
            <person name="LaButti K."/>
            <person name="Lindquist E.A."/>
            <person name="Lipzen A."/>
            <person name="Lundell T."/>
            <person name="Morin E."/>
            <person name="Murat C."/>
            <person name="Riley R."/>
            <person name="Ohm R."/>
            <person name="Sun H."/>
            <person name="Tunlid A."/>
            <person name="Henrissat B."/>
            <person name="Grigoriev I.V."/>
            <person name="Hibbett D.S."/>
            <person name="Martin F."/>
        </authorList>
    </citation>
    <scope>NUCLEOTIDE SEQUENCE [LARGE SCALE GENOMIC DNA]</scope>
    <source>
        <strain evidence="3">FD-334 SS-4</strain>
    </source>
</reference>
<sequence length="197" mass="21323">MPLPEALGSCPWGCINIKWQLPIVHLFASSSHTTTIPVVPQPRPSPLPIVVAPTTAAPIIVVDVRCTDHHHRHPAHRPQATHHHPDACPPPANITPGYHPRSRQPPAYRDRGWRETRDMPEAAADHPPLPQCGGNDASWRMNPVPPVVVARSHAAFLAAAAAHRAHGPWAPHHRRAAALAPVSAVLIHAVWAVAILC</sequence>
<protein>
    <submittedName>
        <fullName evidence="2">Uncharacterized protein</fullName>
    </submittedName>
</protein>
<dbReference type="Proteomes" id="UP000054270">
    <property type="component" value="Unassembled WGS sequence"/>
</dbReference>
<feature type="region of interest" description="Disordered" evidence="1">
    <location>
        <begin position="70"/>
        <end position="108"/>
    </location>
</feature>
<evidence type="ECO:0000313" key="3">
    <source>
        <dbReference type="Proteomes" id="UP000054270"/>
    </source>
</evidence>
<dbReference type="AlphaFoldDB" id="A0A0D2PFD8"/>
<keyword evidence="3" id="KW-1185">Reference proteome</keyword>
<evidence type="ECO:0000313" key="2">
    <source>
        <dbReference type="EMBL" id="KJA18875.1"/>
    </source>
</evidence>
<dbReference type="EMBL" id="KN817583">
    <property type="protein sequence ID" value="KJA18875.1"/>
    <property type="molecule type" value="Genomic_DNA"/>
</dbReference>
<organism evidence="2 3">
    <name type="scientific">Hypholoma sublateritium (strain FD-334 SS-4)</name>
    <dbReference type="NCBI Taxonomy" id="945553"/>
    <lineage>
        <taxon>Eukaryota</taxon>
        <taxon>Fungi</taxon>
        <taxon>Dikarya</taxon>
        <taxon>Basidiomycota</taxon>
        <taxon>Agaricomycotina</taxon>
        <taxon>Agaricomycetes</taxon>
        <taxon>Agaricomycetidae</taxon>
        <taxon>Agaricales</taxon>
        <taxon>Agaricineae</taxon>
        <taxon>Strophariaceae</taxon>
        <taxon>Hypholoma</taxon>
    </lineage>
</organism>
<name>A0A0D2PFD8_HYPSF</name>
<proteinExistence type="predicted"/>
<gene>
    <name evidence="2" type="ORF">HYPSUDRAFT_204971</name>
</gene>